<dbReference type="GO" id="GO:0098855">
    <property type="term" value="C:HCN channel complex"/>
    <property type="evidence" value="ECO:0007669"/>
    <property type="project" value="TreeGrafter"/>
</dbReference>
<dbReference type="CDD" id="cd00038">
    <property type="entry name" value="CAP_ED"/>
    <property type="match status" value="1"/>
</dbReference>
<dbReference type="InterPro" id="IPR005821">
    <property type="entry name" value="Ion_trans_dom"/>
</dbReference>
<keyword evidence="5" id="KW-0406">Ion transport</keyword>
<protein>
    <submittedName>
        <fullName evidence="10">Potassium voltage-gated channel protein eag (Ether-a-go-go protein)</fullName>
    </submittedName>
</protein>
<accession>A0A9P1BWX7</accession>
<dbReference type="OrthoDB" id="421226at2759"/>
<keyword evidence="4 7" id="KW-1133">Transmembrane helix</keyword>
<dbReference type="Pfam" id="PF20717">
    <property type="entry name" value="DUF6829"/>
    <property type="match status" value="1"/>
</dbReference>
<evidence type="ECO:0000259" key="8">
    <source>
        <dbReference type="PROSITE" id="PS50042"/>
    </source>
</evidence>
<organism evidence="9">
    <name type="scientific">Cladocopium goreaui</name>
    <dbReference type="NCBI Taxonomy" id="2562237"/>
    <lineage>
        <taxon>Eukaryota</taxon>
        <taxon>Sar</taxon>
        <taxon>Alveolata</taxon>
        <taxon>Dinophyceae</taxon>
        <taxon>Suessiales</taxon>
        <taxon>Symbiodiniaceae</taxon>
        <taxon>Cladocopium</taxon>
    </lineage>
</organism>
<dbReference type="SUPFAM" id="SSF81324">
    <property type="entry name" value="Voltage-gated potassium channels"/>
    <property type="match status" value="1"/>
</dbReference>
<evidence type="ECO:0000256" key="2">
    <source>
        <dbReference type="ARBA" id="ARBA00022448"/>
    </source>
</evidence>
<dbReference type="SUPFAM" id="SSF51206">
    <property type="entry name" value="cAMP-binding domain-like"/>
    <property type="match status" value="1"/>
</dbReference>
<evidence type="ECO:0000256" key="7">
    <source>
        <dbReference type="SAM" id="Phobius"/>
    </source>
</evidence>
<dbReference type="InterPro" id="IPR018490">
    <property type="entry name" value="cNMP-bd_dom_sf"/>
</dbReference>
<sequence>MAVETPMSPDLAEALQNAEHTELWQLSHEDLLAITGQDVPLTEEALILQSSEGGSSARLNKRLNWHMMELSQKAAEAVDVVGKDNWKPSVMEGRRRSVKGALEEPLSEVAVSKHENRGMWLQRVRQVIGRLPLCIAWDLNLTPFPERATEKGALQAFAILSLTFWPADIVLNFFTAFHQKGHLITDLTSIAWNYVKTWFLFDITVVLIDFSASFMTLLGRESNDILQPLRSARYLRILRTLRILRILKAGKINVMMENLVISMGRQWLILAFTMCKMLVTIGMVTHILSCIWFGVGKYVSGTGQRSWLDLAGVSELDLGLQYVHAATWILLPPAPPLIEADSRYERLGALMFFIITVLVIGSALSILTGTLNQIHQVNSERSKKRRELRIFLQTRKIPTELTMRIMSYADYKSARHSPVSYDSNMISPMLEAELATVMFGSILNEHPMFWCTSITFPGVFADMCRALEKKYFCESEFVFCQGALAEMMYITSHGSFALLEENTTRSATPLSSFFANEKRYFCEVALYVEAVLHSFALRTDSFAEVFVLTAGRLARVLSNSPMCATMYIEYVTDFVNRYKMPTKSNTLVADMAAEDLHCSKAACENNSFYLELNVDTRRVLKFLDLTYLQDRLPEAEEDLAATLSLEVPSSTRRRTSVSDFMRKLHGEVTVAQTQVMLREAYVELDPQDGLHARYSEAIEQERAESGILSLIALVRRDYHGFVAPQVATGSGALTRAQWDELQEALRWAEPDAERLAGAIFLVAIKGLGKSPSLTRQMPAEDQRPEQALLYILSNYRDAVPTVRELSSNAQESVYGILELQKSFNFAQMLQGENVPANVLQLRRGITSRGGLGLLQFFVLYLLGFMSGLAGGKGSRFMTSLNATAVIRGLNLMKNVLIDEPSPLYWTYIRERSYELLKHEASDSNNLAQARLACLCRTQTHEDFLRLQKAWQKLSKVQQAELALLLLADGISNQAIVCEFLPLCLERAKANPFVTVGTFLEVLLDLMQAVRAATKKKNWMVVQVDLNDLAAFVLMVKNSYVFQSCLVRSKLRSTSSRIYLDMTQENWRRVNEPQSDTVVIARGLHHLVRRHKMEEPSEAWANAPKYNRSQRLVKIQI</sequence>
<reference evidence="9" key="1">
    <citation type="submission" date="2022-10" db="EMBL/GenBank/DDBJ databases">
        <authorList>
            <person name="Chen Y."/>
            <person name="Dougan E. K."/>
            <person name="Chan C."/>
            <person name="Rhodes N."/>
            <person name="Thang M."/>
        </authorList>
    </citation>
    <scope>NUCLEOTIDE SEQUENCE</scope>
</reference>
<dbReference type="GO" id="GO:0005249">
    <property type="term" value="F:voltage-gated potassium channel activity"/>
    <property type="evidence" value="ECO:0007669"/>
    <property type="project" value="TreeGrafter"/>
</dbReference>
<feature type="transmembrane region" description="Helical" evidence="7">
    <location>
        <begin position="267"/>
        <end position="295"/>
    </location>
</feature>
<feature type="transmembrane region" description="Helical" evidence="7">
    <location>
        <begin position="156"/>
        <end position="177"/>
    </location>
</feature>
<dbReference type="InterPro" id="IPR049232">
    <property type="entry name" value="DUF6829"/>
</dbReference>
<dbReference type="AlphaFoldDB" id="A0A9P1BWX7"/>
<evidence type="ECO:0000313" key="11">
    <source>
        <dbReference type="Proteomes" id="UP001152797"/>
    </source>
</evidence>
<dbReference type="GO" id="GO:0035725">
    <property type="term" value="P:sodium ion transmembrane transport"/>
    <property type="evidence" value="ECO:0007669"/>
    <property type="project" value="TreeGrafter"/>
</dbReference>
<evidence type="ECO:0000313" key="9">
    <source>
        <dbReference type="EMBL" id="CAI3980994.1"/>
    </source>
</evidence>
<dbReference type="Pfam" id="PF00520">
    <property type="entry name" value="Ion_trans"/>
    <property type="match status" value="1"/>
</dbReference>
<evidence type="ECO:0000256" key="1">
    <source>
        <dbReference type="ARBA" id="ARBA00004141"/>
    </source>
</evidence>
<comment type="subcellular location">
    <subcellularLocation>
        <location evidence="1">Membrane</location>
        <topology evidence="1">Multi-pass membrane protein</topology>
    </subcellularLocation>
</comment>
<feature type="domain" description="Cyclic nucleotide-binding" evidence="8">
    <location>
        <begin position="462"/>
        <end position="557"/>
    </location>
</feature>
<reference evidence="10 11" key="2">
    <citation type="submission" date="2024-05" db="EMBL/GenBank/DDBJ databases">
        <authorList>
            <person name="Chen Y."/>
            <person name="Shah S."/>
            <person name="Dougan E. K."/>
            <person name="Thang M."/>
            <person name="Chan C."/>
        </authorList>
    </citation>
    <scope>NUCLEOTIDE SEQUENCE [LARGE SCALE GENOMIC DNA]</scope>
</reference>
<keyword evidence="2" id="KW-0813">Transport</keyword>
<dbReference type="Proteomes" id="UP001152797">
    <property type="component" value="Unassembled WGS sequence"/>
</dbReference>
<gene>
    <name evidence="9" type="ORF">C1SCF055_LOCUS8830</name>
</gene>
<dbReference type="InterPro" id="IPR000595">
    <property type="entry name" value="cNMP-bd_dom"/>
</dbReference>
<evidence type="ECO:0000313" key="10">
    <source>
        <dbReference type="EMBL" id="CAL4768306.1"/>
    </source>
</evidence>
<dbReference type="PANTHER" id="PTHR45689:SF5">
    <property type="entry name" value="I[[H]] CHANNEL, ISOFORM E"/>
    <property type="match status" value="1"/>
</dbReference>
<evidence type="ECO:0000256" key="6">
    <source>
        <dbReference type="ARBA" id="ARBA00023136"/>
    </source>
</evidence>
<dbReference type="GO" id="GO:0003254">
    <property type="term" value="P:regulation of membrane depolarization"/>
    <property type="evidence" value="ECO:0007669"/>
    <property type="project" value="TreeGrafter"/>
</dbReference>
<feature type="transmembrane region" description="Helical" evidence="7">
    <location>
        <begin position="197"/>
        <end position="219"/>
    </location>
</feature>
<feature type="transmembrane region" description="Helical" evidence="7">
    <location>
        <begin position="350"/>
        <end position="374"/>
    </location>
</feature>
<evidence type="ECO:0000256" key="4">
    <source>
        <dbReference type="ARBA" id="ARBA00022989"/>
    </source>
</evidence>
<proteinExistence type="predicted"/>
<dbReference type="EMBL" id="CAMXCT010000602">
    <property type="protein sequence ID" value="CAI3980994.1"/>
    <property type="molecule type" value="Genomic_DNA"/>
</dbReference>
<dbReference type="EMBL" id="CAMXCT020000602">
    <property type="protein sequence ID" value="CAL1134369.1"/>
    <property type="molecule type" value="Genomic_DNA"/>
</dbReference>
<comment type="caution">
    <text evidence="9">The sequence shown here is derived from an EMBL/GenBank/DDBJ whole genome shotgun (WGS) entry which is preliminary data.</text>
</comment>
<dbReference type="PROSITE" id="PS50042">
    <property type="entry name" value="CNMP_BINDING_3"/>
    <property type="match status" value="1"/>
</dbReference>
<feature type="transmembrane region" description="Helical" evidence="7">
    <location>
        <begin position="851"/>
        <end position="871"/>
    </location>
</feature>
<keyword evidence="11" id="KW-1185">Reference proteome</keyword>
<dbReference type="PANTHER" id="PTHR45689">
    <property type="entry name" value="I[[H]] CHANNEL, ISOFORM E"/>
    <property type="match status" value="1"/>
</dbReference>
<dbReference type="Gene3D" id="1.10.287.70">
    <property type="match status" value="1"/>
</dbReference>
<dbReference type="Gene3D" id="2.60.120.10">
    <property type="entry name" value="Jelly Rolls"/>
    <property type="match status" value="1"/>
</dbReference>
<dbReference type="InterPro" id="IPR051413">
    <property type="entry name" value="K/Na_HCN_channel"/>
</dbReference>
<dbReference type="InterPro" id="IPR014710">
    <property type="entry name" value="RmlC-like_jellyroll"/>
</dbReference>
<keyword evidence="6 7" id="KW-0472">Membrane</keyword>
<dbReference type="EMBL" id="CAMXCT030000602">
    <property type="protein sequence ID" value="CAL4768306.1"/>
    <property type="molecule type" value="Genomic_DNA"/>
</dbReference>
<keyword evidence="3 7" id="KW-0812">Transmembrane</keyword>
<evidence type="ECO:0000256" key="5">
    <source>
        <dbReference type="ARBA" id="ARBA00023065"/>
    </source>
</evidence>
<evidence type="ECO:0000256" key="3">
    <source>
        <dbReference type="ARBA" id="ARBA00022692"/>
    </source>
</evidence>
<name>A0A9P1BWX7_9DINO</name>